<evidence type="ECO:0000313" key="3">
    <source>
        <dbReference type="Proteomes" id="UP000030641"/>
    </source>
</evidence>
<dbReference type="GeneID" id="25370179"/>
<sequence length="862" mass="97002">MPCRLQPYIWISDDALATAYRRFANTCLVTNSHTNTRRHGSNVPGPLEARRRAARRRMTGLGMASPSPASMPDFGALFGSGAVDTTSLWPPPNTTESRVSAPPHHASPAPPTQWQIPFNSRSTRRRRNASPPPTPPSPQRSLPRRAHSLEELMILLESCDSLDALKREHARLYPDCHLSTTFSKAAFLCLLRQSTPDQVLAFLQSDLDHEESHNTHAYLAHLFAIQSHPEVVIECVALVCDKVALSSIPMSELSDFLAELRHRDDAQSLFEANAMLHNSLVDAYAPGSPPSNLIKKILKNLFSLPPSPDILKLVAEILPLVGLDGFRPMATYLKKALVSETTQPTPSTQLVPILSIIPSEHFDRIVFFATKNFVWDLDTSTLAHVRKDCTDRLVRWLGVLYAFRASMVESSSLFSSLLYPFLASRFTISELGAHFRCLHAADAATIVLHYWIKPSILEVPDPDLDHGVDENPAPLPPPQSAPALLLQPPPTVQSRHGSKLDEPFRTFGLTYTVSRSPEQSRTHCASPSERQAVFDLIASTLEECCKVGGHGVNHSRGGPWVQLFKLLSQNKIEYAGWLDELFQALKPHKSPVWIYYFFAKLVRNRVYIPYPVAIDLIRYFIDIEKTNWALKVFRRPEAHQWLSDVPELLFALVETRPISSGLVFDVLNRPDYQNSLPMNLRSVENNSLSEGTVQLVHHVAYAMAKSELLTSRAAFRRVHDCYNYLKDRGAPVSSIMSRALVHAGVTRPLRDGNWLSTNKFQWILRIVRDLEGDEVADSLDEAAFKLRTENLELASMKPLDVMEREADAIAWEYRKQFRNPSLRRRKTTPPYKPAAPKKTRFQSKKDWETGVDVTTLGIPMEV</sequence>
<protein>
    <submittedName>
        <fullName evidence="2">Uncharacterized protein</fullName>
    </submittedName>
</protein>
<keyword evidence="3" id="KW-1185">Reference proteome</keyword>
<evidence type="ECO:0000256" key="1">
    <source>
        <dbReference type="SAM" id="MobiDB-lite"/>
    </source>
</evidence>
<dbReference type="InParanoid" id="A0A074Y748"/>
<dbReference type="RefSeq" id="XP_013341953.1">
    <property type="nucleotide sequence ID" value="XM_013486499.1"/>
</dbReference>
<name>A0A074Y748_AURSE</name>
<gene>
    <name evidence="2" type="ORF">AUEXF2481DRAFT_6606</name>
</gene>
<feature type="region of interest" description="Disordered" evidence="1">
    <location>
        <begin position="822"/>
        <end position="843"/>
    </location>
</feature>
<organism evidence="2 3">
    <name type="scientific">Aureobasidium subglaciale (strain EXF-2481)</name>
    <name type="common">Aureobasidium pullulans var. subglaciale</name>
    <dbReference type="NCBI Taxonomy" id="1043005"/>
    <lineage>
        <taxon>Eukaryota</taxon>
        <taxon>Fungi</taxon>
        <taxon>Dikarya</taxon>
        <taxon>Ascomycota</taxon>
        <taxon>Pezizomycotina</taxon>
        <taxon>Dothideomycetes</taxon>
        <taxon>Dothideomycetidae</taxon>
        <taxon>Dothideales</taxon>
        <taxon>Saccotheciaceae</taxon>
        <taxon>Aureobasidium</taxon>
    </lineage>
</organism>
<dbReference type="EMBL" id="KL584765">
    <property type="protein sequence ID" value="KEQ93530.1"/>
    <property type="molecule type" value="Genomic_DNA"/>
</dbReference>
<accession>A0A074Y748</accession>
<feature type="compositionally biased region" description="Polar residues" evidence="1">
    <location>
        <begin position="85"/>
        <end position="98"/>
    </location>
</feature>
<dbReference type="OrthoDB" id="5428038at2759"/>
<evidence type="ECO:0000313" key="2">
    <source>
        <dbReference type="EMBL" id="KEQ93530.1"/>
    </source>
</evidence>
<dbReference type="Proteomes" id="UP000030641">
    <property type="component" value="Unassembled WGS sequence"/>
</dbReference>
<dbReference type="OMA" id="ARRLIWV"/>
<dbReference type="AlphaFoldDB" id="A0A074Y748"/>
<proteinExistence type="predicted"/>
<dbReference type="STRING" id="1043005.A0A074Y748"/>
<reference evidence="2 3" key="1">
    <citation type="journal article" date="2014" name="BMC Genomics">
        <title>Genome sequencing of four Aureobasidium pullulans varieties: biotechnological potential, stress tolerance, and description of new species.</title>
        <authorList>
            <person name="Gostin Ar C."/>
            <person name="Ohm R.A."/>
            <person name="Kogej T."/>
            <person name="Sonjak S."/>
            <person name="Turk M."/>
            <person name="Zajc J."/>
            <person name="Zalar P."/>
            <person name="Grube M."/>
            <person name="Sun H."/>
            <person name="Han J."/>
            <person name="Sharma A."/>
            <person name="Chiniquy J."/>
            <person name="Ngan C.Y."/>
            <person name="Lipzen A."/>
            <person name="Barry K."/>
            <person name="Grigoriev I.V."/>
            <person name="Gunde-Cimerman N."/>
        </authorList>
    </citation>
    <scope>NUCLEOTIDE SEQUENCE [LARGE SCALE GENOMIC DNA]</scope>
    <source>
        <strain evidence="2 3">EXF-2481</strain>
    </source>
</reference>
<feature type="region of interest" description="Disordered" evidence="1">
    <location>
        <begin position="85"/>
        <end position="143"/>
    </location>
</feature>
<dbReference type="HOGENOM" id="CLU_355674_0_0_1"/>